<keyword evidence="1" id="KW-0472">Membrane</keyword>
<evidence type="ECO:0000313" key="3">
    <source>
        <dbReference type="Proteomes" id="UP000283255"/>
    </source>
</evidence>
<dbReference type="Proteomes" id="UP000283255">
    <property type="component" value="Unassembled WGS sequence"/>
</dbReference>
<dbReference type="AlphaFoldDB" id="A0A418Y9Z7"/>
<reference evidence="2 3" key="2">
    <citation type="submission" date="2019-01" db="EMBL/GenBank/DDBJ databases">
        <title>Motilimonas pumilus sp. nov., isolated from the gut of sea cucumber (Apostichopus japonicus).</title>
        <authorList>
            <person name="Wang F.-Q."/>
            <person name="Ren L.-H."/>
            <person name="Lin Y.-W."/>
            <person name="Sun G.-H."/>
            <person name="Du Z.-J."/>
            <person name="Zhao J.-X."/>
            <person name="Liu X.-J."/>
            <person name="Liu L.-J."/>
        </authorList>
    </citation>
    <scope>NUCLEOTIDE SEQUENCE [LARGE SCALE GENOMIC DNA]</scope>
    <source>
        <strain evidence="2 3">PLHSC7-2</strain>
    </source>
</reference>
<dbReference type="InterPro" id="IPR045584">
    <property type="entry name" value="Pilin-like"/>
</dbReference>
<organism evidence="2 3">
    <name type="scientific">Motilimonas pumila</name>
    <dbReference type="NCBI Taxonomy" id="2303987"/>
    <lineage>
        <taxon>Bacteria</taxon>
        <taxon>Pseudomonadati</taxon>
        <taxon>Pseudomonadota</taxon>
        <taxon>Gammaproteobacteria</taxon>
        <taxon>Alteromonadales</taxon>
        <taxon>Alteromonadales genera incertae sedis</taxon>
        <taxon>Motilimonas</taxon>
    </lineage>
</organism>
<proteinExistence type="predicted"/>
<feature type="transmembrane region" description="Helical" evidence="1">
    <location>
        <begin position="12"/>
        <end position="35"/>
    </location>
</feature>
<dbReference type="OrthoDB" id="5828185at2"/>
<evidence type="ECO:0000313" key="2">
    <source>
        <dbReference type="EMBL" id="RJG38623.1"/>
    </source>
</evidence>
<reference evidence="2 3" key="1">
    <citation type="submission" date="2018-09" db="EMBL/GenBank/DDBJ databases">
        <authorList>
            <person name="Wang F."/>
        </authorList>
    </citation>
    <scope>NUCLEOTIDE SEQUENCE [LARGE SCALE GENOMIC DNA]</scope>
    <source>
        <strain evidence="2 3">PLHSC7-2</strain>
    </source>
</reference>
<dbReference type="Gene3D" id="3.30.700.10">
    <property type="entry name" value="Glycoprotein, Type 4 Pilin"/>
    <property type="match status" value="1"/>
</dbReference>
<keyword evidence="1" id="KW-0812">Transmembrane</keyword>
<keyword evidence="1" id="KW-1133">Transmembrane helix</keyword>
<name>A0A418Y9Z7_9GAMM</name>
<sequence>MTRYMRVGTPPLHINGFTLVELVITIVVMALLAVVAAPKMTGLQRDANIAAIDGLYAAVNDAADLAYAKAAIHGVEQAPRSSADDKTDAPPVKIDLGYLELKHGYPEAMLSENERYAPDGQPRLGIVELLDINQQNYDICYGDGSNCKRGTSSKVRIGIDLNDDEIKQCYVLYMEASGGDNPLGDEHFFVTKETSEC</sequence>
<comment type="caution">
    <text evidence="2">The sequence shown here is derived from an EMBL/GenBank/DDBJ whole genome shotgun (WGS) entry which is preliminary data.</text>
</comment>
<dbReference type="EMBL" id="QZCH01000039">
    <property type="protein sequence ID" value="RJG38623.1"/>
    <property type="molecule type" value="Genomic_DNA"/>
</dbReference>
<accession>A0A418Y9Z7</accession>
<gene>
    <name evidence="2" type="ORF">D1Z90_18890</name>
</gene>
<dbReference type="NCBIfam" id="TIGR02532">
    <property type="entry name" value="IV_pilin_GFxxxE"/>
    <property type="match status" value="1"/>
</dbReference>
<evidence type="ECO:0000256" key="1">
    <source>
        <dbReference type="SAM" id="Phobius"/>
    </source>
</evidence>
<dbReference type="Pfam" id="PF07963">
    <property type="entry name" value="N_methyl"/>
    <property type="match status" value="1"/>
</dbReference>
<dbReference type="SUPFAM" id="SSF54523">
    <property type="entry name" value="Pili subunits"/>
    <property type="match status" value="1"/>
</dbReference>
<dbReference type="InterPro" id="IPR012902">
    <property type="entry name" value="N_methyl_site"/>
</dbReference>
<protein>
    <submittedName>
        <fullName evidence="2">Prepilin-type N-terminal cleavage/methylation domain-containing protein</fullName>
    </submittedName>
</protein>
<keyword evidence="3" id="KW-1185">Reference proteome</keyword>
<dbReference type="RefSeq" id="WP_119912359.1">
    <property type="nucleotide sequence ID" value="NZ_QZCH01000039.1"/>
</dbReference>